<gene>
    <name evidence="1" type="ORF">XNOV1_A020293</name>
</gene>
<organism evidence="1 2">
    <name type="scientific">Xyrichtys novacula</name>
    <name type="common">Pearly razorfish</name>
    <name type="synonym">Hemipteronotus novacula</name>
    <dbReference type="NCBI Taxonomy" id="13765"/>
    <lineage>
        <taxon>Eukaryota</taxon>
        <taxon>Metazoa</taxon>
        <taxon>Chordata</taxon>
        <taxon>Craniata</taxon>
        <taxon>Vertebrata</taxon>
        <taxon>Euteleostomi</taxon>
        <taxon>Actinopterygii</taxon>
        <taxon>Neopterygii</taxon>
        <taxon>Teleostei</taxon>
        <taxon>Neoteleostei</taxon>
        <taxon>Acanthomorphata</taxon>
        <taxon>Eupercaria</taxon>
        <taxon>Labriformes</taxon>
        <taxon>Labridae</taxon>
        <taxon>Xyrichtys</taxon>
    </lineage>
</organism>
<sequence>MFLNPAAGNRVRKSKRDIFKVVLQRLLTLRGPEPVKAQLMVLDPEDRIRSAPPRTEDGLSCIKGELRYQRVKLRTGWKLVSHADGEDEETFRSLLLPKVSVTFALVLRVYLRI</sequence>
<dbReference type="Proteomes" id="UP001178508">
    <property type="component" value="Chromosome 19"/>
</dbReference>
<dbReference type="EMBL" id="OY660882">
    <property type="protein sequence ID" value="CAJ1081404.1"/>
    <property type="molecule type" value="Genomic_DNA"/>
</dbReference>
<keyword evidence="2" id="KW-1185">Reference proteome</keyword>
<evidence type="ECO:0000313" key="2">
    <source>
        <dbReference type="Proteomes" id="UP001178508"/>
    </source>
</evidence>
<evidence type="ECO:0000313" key="1">
    <source>
        <dbReference type="EMBL" id="CAJ1081404.1"/>
    </source>
</evidence>
<name>A0AAV1H7K6_XYRNO</name>
<protein>
    <submittedName>
        <fullName evidence="1">Uncharacterized protein</fullName>
    </submittedName>
</protein>
<dbReference type="AlphaFoldDB" id="A0AAV1H7K6"/>
<reference evidence="1" key="1">
    <citation type="submission" date="2023-08" db="EMBL/GenBank/DDBJ databases">
        <authorList>
            <person name="Alioto T."/>
            <person name="Alioto T."/>
            <person name="Gomez Garrido J."/>
        </authorList>
    </citation>
    <scope>NUCLEOTIDE SEQUENCE</scope>
</reference>
<proteinExistence type="predicted"/>
<accession>A0AAV1H7K6</accession>